<evidence type="ECO:0000256" key="5">
    <source>
        <dbReference type="ARBA" id="ARBA00035013"/>
    </source>
</evidence>
<dbReference type="InterPro" id="IPR009770">
    <property type="entry name" value="HGLS"/>
</dbReference>
<dbReference type="PANTHER" id="PTHR39479:SF2">
    <property type="entry name" value="2-OXOADIPATE DIOXYGENASE_DECARBOXYLASE"/>
    <property type="match status" value="1"/>
</dbReference>
<dbReference type="Gene3D" id="3.10.180.80">
    <property type="entry name" value="Uncharacterised protein PF07063, DUF1338"/>
    <property type="match status" value="1"/>
</dbReference>
<organism evidence="9 10">
    <name type="scientific">Kordiimonas pumila</name>
    <dbReference type="NCBI Taxonomy" id="2161677"/>
    <lineage>
        <taxon>Bacteria</taxon>
        <taxon>Pseudomonadati</taxon>
        <taxon>Pseudomonadota</taxon>
        <taxon>Alphaproteobacteria</taxon>
        <taxon>Kordiimonadales</taxon>
        <taxon>Kordiimonadaceae</taxon>
        <taxon>Kordiimonas</taxon>
    </lineage>
</organism>
<dbReference type="EC" id="1.13.11.93" evidence="6"/>
<dbReference type="Proteomes" id="UP001595444">
    <property type="component" value="Unassembled WGS sequence"/>
</dbReference>
<dbReference type="CDD" id="cd16348">
    <property type="entry name" value="VOC_YdcJ_like"/>
    <property type="match status" value="1"/>
</dbReference>
<dbReference type="RefSeq" id="WP_194215500.1">
    <property type="nucleotide sequence ID" value="NZ_CP061205.1"/>
</dbReference>
<accession>A0ABV7D9L9</accession>
<evidence type="ECO:0000256" key="2">
    <source>
        <dbReference type="ARBA" id="ARBA00022964"/>
    </source>
</evidence>
<comment type="similarity">
    <text evidence="5">Belongs to the 2-oxoadipate dioxygenase/decarboxylase family.</text>
</comment>
<evidence type="ECO:0000313" key="9">
    <source>
        <dbReference type="EMBL" id="MFC3053546.1"/>
    </source>
</evidence>
<gene>
    <name evidence="9" type="ORF">ACFOKA_16725</name>
</gene>
<evidence type="ECO:0000256" key="1">
    <source>
        <dbReference type="ARBA" id="ARBA00001954"/>
    </source>
</evidence>
<evidence type="ECO:0000256" key="7">
    <source>
        <dbReference type="ARBA" id="ARBA00035034"/>
    </source>
</evidence>
<comment type="caution">
    <text evidence="9">The sequence shown here is derived from an EMBL/GenBank/DDBJ whole genome shotgun (WGS) entry which is preliminary data.</text>
</comment>
<keyword evidence="3" id="KW-0560">Oxidoreductase</keyword>
<evidence type="ECO:0000256" key="4">
    <source>
        <dbReference type="ARBA" id="ARBA00023004"/>
    </source>
</evidence>
<keyword evidence="4" id="KW-0408">Iron</keyword>
<reference evidence="10" key="1">
    <citation type="journal article" date="2019" name="Int. J. Syst. Evol. Microbiol.">
        <title>The Global Catalogue of Microorganisms (GCM) 10K type strain sequencing project: providing services to taxonomists for standard genome sequencing and annotation.</title>
        <authorList>
            <consortium name="The Broad Institute Genomics Platform"/>
            <consortium name="The Broad Institute Genome Sequencing Center for Infectious Disease"/>
            <person name="Wu L."/>
            <person name="Ma J."/>
        </authorList>
    </citation>
    <scope>NUCLEOTIDE SEQUENCE [LARGE SCALE GENOMIC DNA]</scope>
    <source>
        <strain evidence="10">KCTC 62164</strain>
    </source>
</reference>
<proteinExistence type="inferred from homology"/>
<evidence type="ECO:0000256" key="8">
    <source>
        <dbReference type="ARBA" id="ARBA00035045"/>
    </source>
</evidence>
<sequence length="467" mass="52196">MTQVTFISPSEIRAKFSAAMSAMYRTEVPTYGTLLDMVSSINHEMLSNDAALHRSMEVTGQLDRISEERHGAIRLGKPEELFMMRRLFAVMGMEPVGYYDLSPAGIPVHSTAFRPVADADLQKNPFRVFTSLLRLDLIPDQNLRESALATVEQRDIFTAGVKALIEKAERQKGLSETDAYSFIAEALETFRWHEKANVSEALYHQLHDAHRLIADVVSFKGPHINHLTPCTLDIDMVQKEMPRQGITPKAVVEGPPTRKCAILLRQTSFKALNEKVAFLEGENQWKEGYHTARFGEIEQRGCALTQKGRALYDKLLAKTRTLITPKADGSNAEEYRSILAKTFQEFPDTYAEMRKQGLAFFRYSVTRKGKDIANTGGEDGSLDDLIKAGLVRFDPLTYEDFLPVSAAGIFQSNLGDNAANDFAESPNQKLFEEALGAPVISEFGLYETAEEQSKQKCKETLKPARAA</sequence>
<evidence type="ECO:0000256" key="6">
    <source>
        <dbReference type="ARBA" id="ARBA00035023"/>
    </source>
</evidence>
<comment type="cofactor">
    <cofactor evidence="1">
        <name>Fe(2+)</name>
        <dbReference type="ChEBI" id="CHEBI:29033"/>
    </cofactor>
</comment>
<evidence type="ECO:0000313" key="10">
    <source>
        <dbReference type="Proteomes" id="UP001595444"/>
    </source>
</evidence>
<dbReference type="InterPro" id="IPR047869">
    <property type="entry name" value="YdcJ_bac-like"/>
</dbReference>
<keyword evidence="10" id="KW-1185">Reference proteome</keyword>
<protein>
    <recommendedName>
        <fullName evidence="7">2-oxoadipate dioxygenase/decarboxylase</fullName>
        <ecNumber evidence="6">1.13.11.93</ecNumber>
    </recommendedName>
    <alternativeName>
        <fullName evidence="8">2-hydroxyglutarate synthase</fullName>
    </alternativeName>
</protein>
<dbReference type="Pfam" id="PF07063">
    <property type="entry name" value="HGLS"/>
    <property type="match status" value="1"/>
</dbReference>
<dbReference type="PANTHER" id="PTHR39479">
    <property type="match status" value="1"/>
</dbReference>
<name>A0ABV7D9L9_9PROT</name>
<evidence type="ECO:0000256" key="3">
    <source>
        <dbReference type="ARBA" id="ARBA00023002"/>
    </source>
</evidence>
<keyword evidence="2" id="KW-0223">Dioxygenase</keyword>
<dbReference type="SMART" id="SM01150">
    <property type="entry name" value="DUF1338"/>
    <property type="match status" value="1"/>
</dbReference>
<dbReference type="EMBL" id="JBHRSL010000027">
    <property type="protein sequence ID" value="MFC3053546.1"/>
    <property type="molecule type" value="Genomic_DNA"/>
</dbReference>